<dbReference type="RefSeq" id="WP_377566906.1">
    <property type="nucleotide sequence ID" value="NZ_JBHTJZ010000035.1"/>
</dbReference>
<name>A0ABW3HV49_9BACL</name>
<organism evidence="6 7">
    <name type="scientific">Paenibacillus chungangensis</name>
    <dbReference type="NCBI Taxonomy" id="696535"/>
    <lineage>
        <taxon>Bacteria</taxon>
        <taxon>Bacillati</taxon>
        <taxon>Bacillota</taxon>
        <taxon>Bacilli</taxon>
        <taxon>Bacillales</taxon>
        <taxon>Paenibacillaceae</taxon>
        <taxon>Paenibacillus</taxon>
    </lineage>
</organism>
<comment type="caution">
    <text evidence="6">The sequence shown here is derived from an EMBL/GenBank/DDBJ whole genome shotgun (WGS) entry which is preliminary data.</text>
</comment>
<sequence length="408" mass="44765">MHNDARGRRWRSGRLSQLGSSIFAEVASWKREAMADGLHMIDLGIGSPDRPPLASIRSVLSEAVLRDDSYAYPAVGSGMPFKEAAAAWMHHRFGVQADPVSELVTLMGSQDGLAHLAMAICDPGDRALLPDPGYPIYGASLALAGVQAELMPLLEQNHYLPDLDGIPSSVWDGVKFILVNYPNNPLSAVADLSFYERLLHKAKKHDVLVVHDLAYSELAFDGCRPPSMLQLPGAFHHVVEFHSLSKSFNMAGCRIGFLVGNKEAVSALRELKDNIDYGVFTPIQEAGIAALKEAMAGDGRAAVSAMYERRRDAFINALRAEGWNVNKPKATMFIWAKLPQMNWDNGSNWSARTFSREMLRSCGVAVIPGEAFGSEGEGYVRIALVEEEARLQEAARRIGRFIRGDDRS</sequence>
<keyword evidence="7" id="KW-1185">Reference proteome</keyword>
<protein>
    <recommendedName>
        <fullName evidence="4">Aminotransferase</fullName>
        <ecNumber evidence="4">2.6.1.-</ecNumber>
    </recommendedName>
</protein>
<dbReference type="InterPro" id="IPR015422">
    <property type="entry name" value="PyrdxlP-dep_Trfase_small"/>
</dbReference>
<evidence type="ECO:0000256" key="2">
    <source>
        <dbReference type="ARBA" id="ARBA00022576"/>
    </source>
</evidence>
<dbReference type="PANTHER" id="PTHR42832:SF2">
    <property type="entry name" value="ASPARTATE TRANSAMINASE"/>
    <property type="match status" value="1"/>
</dbReference>
<dbReference type="SUPFAM" id="SSF53383">
    <property type="entry name" value="PLP-dependent transferases"/>
    <property type="match status" value="1"/>
</dbReference>
<dbReference type="Proteomes" id="UP001596989">
    <property type="component" value="Unassembled WGS sequence"/>
</dbReference>
<evidence type="ECO:0000256" key="1">
    <source>
        <dbReference type="ARBA" id="ARBA00001933"/>
    </source>
</evidence>
<dbReference type="InterPro" id="IPR004838">
    <property type="entry name" value="NHTrfase_class1_PyrdxlP-BS"/>
</dbReference>
<keyword evidence="3 4" id="KW-0808">Transferase</keyword>
<dbReference type="GO" id="GO:0008483">
    <property type="term" value="F:transaminase activity"/>
    <property type="evidence" value="ECO:0007669"/>
    <property type="project" value="UniProtKB-KW"/>
</dbReference>
<dbReference type="Gene3D" id="3.90.1150.10">
    <property type="entry name" value="Aspartate Aminotransferase, domain 1"/>
    <property type="match status" value="1"/>
</dbReference>
<keyword evidence="2 4" id="KW-0032">Aminotransferase</keyword>
<dbReference type="InterPro" id="IPR015424">
    <property type="entry name" value="PyrdxlP-dep_Trfase"/>
</dbReference>
<dbReference type="InterPro" id="IPR004839">
    <property type="entry name" value="Aminotransferase_I/II_large"/>
</dbReference>
<comment type="cofactor">
    <cofactor evidence="1 4">
        <name>pyridoxal 5'-phosphate</name>
        <dbReference type="ChEBI" id="CHEBI:597326"/>
    </cofactor>
</comment>
<proteinExistence type="inferred from homology"/>
<dbReference type="EC" id="2.6.1.-" evidence="4"/>
<dbReference type="InterPro" id="IPR050881">
    <property type="entry name" value="LL-DAP_aminotransferase"/>
</dbReference>
<gene>
    <name evidence="6" type="ORF">ACFQ2I_18705</name>
</gene>
<comment type="similarity">
    <text evidence="4">Belongs to the class-I pyridoxal-phosphate-dependent aminotransferase family.</text>
</comment>
<dbReference type="PANTHER" id="PTHR42832">
    <property type="entry name" value="AMINO ACID AMINOTRANSFERASE"/>
    <property type="match status" value="1"/>
</dbReference>
<accession>A0ABW3HV49</accession>
<evidence type="ECO:0000259" key="5">
    <source>
        <dbReference type="Pfam" id="PF00155"/>
    </source>
</evidence>
<feature type="domain" description="Aminotransferase class I/classII large" evidence="5">
    <location>
        <begin position="39"/>
        <end position="398"/>
    </location>
</feature>
<dbReference type="InterPro" id="IPR015421">
    <property type="entry name" value="PyrdxlP-dep_Trfase_major"/>
</dbReference>
<reference evidence="7" key="1">
    <citation type="journal article" date="2019" name="Int. J. Syst. Evol. Microbiol.">
        <title>The Global Catalogue of Microorganisms (GCM) 10K type strain sequencing project: providing services to taxonomists for standard genome sequencing and annotation.</title>
        <authorList>
            <consortium name="The Broad Institute Genomics Platform"/>
            <consortium name="The Broad Institute Genome Sequencing Center for Infectious Disease"/>
            <person name="Wu L."/>
            <person name="Ma J."/>
        </authorList>
    </citation>
    <scope>NUCLEOTIDE SEQUENCE [LARGE SCALE GENOMIC DNA]</scope>
    <source>
        <strain evidence="7">CCUG 59129</strain>
    </source>
</reference>
<dbReference type="Gene3D" id="3.40.640.10">
    <property type="entry name" value="Type I PLP-dependent aspartate aminotransferase-like (Major domain)"/>
    <property type="match status" value="1"/>
</dbReference>
<dbReference type="PROSITE" id="PS00105">
    <property type="entry name" value="AA_TRANSFER_CLASS_1"/>
    <property type="match status" value="1"/>
</dbReference>
<evidence type="ECO:0000256" key="3">
    <source>
        <dbReference type="ARBA" id="ARBA00022679"/>
    </source>
</evidence>
<evidence type="ECO:0000256" key="4">
    <source>
        <dbReference type="RuleBase" id="RU000481"/>
    </source>
</evidence>
<evidence type="ECO:0000313" key="7">
    <source>
        <dbReference type="Proteomes" id="UP001596989"/>
    </source>
</evidence>
<dbReference type="CDD" id="cd00609">
    <property type="entry name" value="AAT_like"/>
    <property type="match status" value="1"/>
</dbReference>
<dbReference type="Pfam" id="PF00155">
    <property type="entry name" value="Aminotran_1_2"/>
    <property type="match status" value="1"/>
</dbReference>
<dbReference type="EMBL" id="JBHTJZ010000035">
    <property type="protein sequence ID" value="MFD0961386.1"/>
    <property type="molecule type" value="Genomic_DNA"/>
</dbReference>
<evidence type="ECO:0000313" key="6">
    <source>
        <dbReference type="EMBL" id="MFD0961386.1"/>
    </source>
</evidence>